<dbReference type="Gene3D" id="3.40.50.850">
    <property type="entry name" value="Isochorismatase-like"/>
    <property type="match status" value="1"/>
</dbReference>
<evidence type="ECO:0000313" key="3">
    <source>
        <dbReference type="Proteomes" id="UP000217076"/>
    </source>
</evidence>
<dbReference type="OrthoDB" id="9796958at2"/>
<dbReference type="PANTHER" id="PTHR14119:SF3">
    <property type="entry name" value="ISOCHORISMATASE DOMAIN-CONTAINING PROTEIN 2"/>
    <property type="match status" value="1"/>
</dbReference>
<sequence length="180" mass="19865">MLMDHARDVLLMVDVQEKLAPVMDDPRRVLVNGQRLMKGAALVGVPVLVSEQYPKGLGPTMIDLRELAEPDAFLEKTTFSCAGEPSILRRLEQLGRPGVVIAGIEAHVCVTQTALDLHRMGYATRVVRDAVSSRQPESQAAALERLARAGVDLVTVEMVLFEWLGDARHPAFKEMQKLIK</sequence>
<dbReference type="EMBL" id="FNCV01000003">
    <property type="protein sequence ID" value="SDG94415.1"/>
    <property type="molecule type" value="Genomic_DNA"/>
</dbReference>
<evidence type="ECO:0000313" key="2">
    <source>
        <dbReference type="EMBL" id="SDG94415.1"/>
    </source>
</evidence>
<organism evidence="2 3">
    <name type="scientific">Roseospirillum parvum</name>
    <dbReference type="NCBI Taxonomy" id="83401"/>
    <lineage>
        <taxon>Bacteria</taxon>
        <taxon>Pseudomonadati</taxon>
        <taxon>Pseudomonadota</taxon>
        <taxon>Alphaproteobacteria</taxon>
        <taxon>Rhodospirillales</taxon>
        <taxon>Rhodospirillaceae</taxon>
        <taxon>Roseospirillum</taxon>
    </lineage>
</organism>
<dbReference type="InterPro" id="IPR050993">
    <property type="entry name" value="Isochorismatase_domain"/>
</dbReference>
<name>A0A1G7YDN0_9PROT</name>
<dbReference type="PANTHER" id="PTHR14119">
    <property type="entry name" value="HYDROLASE"/>
    <property type="match status" value="1"/>
</dbReference>
<evidence type="ECO:0000259" key="1">
    <source>
        <dbReference type="Pfam" id="PF00857"/>
    </source>
</evidence>
<dbReference type="InterPro" id="IPR000868">
    <property type="entry name" value="Isochorismatase-like_dom"/>
</dbReference>
<protein>
    <submittedName>
        <fullName evidence="2">Nicotinamidase-related amidase</fullName>
    </submittedName>
</protein>
<reference evidence="3" key="1">
    <citation type="submission" date="2016-10" db="EMBL/GenBank/DDBJ databases">
        <authorList>
            <person name="Varghese N."/>
            <person name="Submissions S."/>
        </authorList>
    </citation>
    <scope>NUCLEOTIDE SEQUENCE [LARGE SCALE GENOMIC DNA]</scope>
    <source>
        <strain evidence="3">930I</strain>
    </source>
</reference>
<keyword evidence="3" id="KW-1185">Reference proteome</keyword>
<feature type="domain" description="Isochorismatase-like" evidence="1">
    <location>
        <begin position="9"/>
        <end position="157"/>
    </location>
</feature>
<proteinExistence type="predicted"/>
<dbReference type="STRING" id="83401.SAMN05421742_103270"/>
<gene>
    <name evidence="2" type="ORF">SAMN05421742_103270</name>
</gene>
<dbReference type="SUPFAM" id="SSF52499">
    <property type="entry name" value="Isochorismatase-like hydrolases"/>
    <property type="match status" value="1"/>
</dbReference>
<dbReference type="Pfam" id="PF00857">
    <property type="entry name" value="Isochorismatase"/>
    <property type="match status" value="1"/>
</dbReference>
<dbReference type="InterPro" id="IPR036380">
    <property type="entry name" value="Isochorismatase-like_sf"/>
</dbReference>
<dbReference type="AlphaFoldDB" id="A0A1G7YDN0"/>
<accession>A0A1G7YDN0</accession>
<dbReference type="Proteomes" id="UP000217076">
    <property type="component" value="Unassembled WGS sequence"/>
</dbReference>